<dbReference type="EMBL" id="CP021425">
    <property type="protein sequence ID" value="ARU55255.1"/>
    <property type="molecule type" value="Genomic_DNA"/>
</dbReference>
<accession>A0A1Y0I6V5</accession>
<evidence type="ECO:0000256" key="1">
    <source>
        <dbReference type="SAM" id="MobiDB-lite"/>
    </source>
</evidence>
<evidence type="ECO:0000313" key="2">
    <source>
        <dbReference type="EMBL" id="ARU55255.1"/>
    </source>
</evidence>
<reference evidence="2 3" key="1">
    <citation type="submission" date="2017-05" db="EMBL/GenBank/DDBJ databases">
        <title>Genomic insights into alkan degradation activity of Oleiphilus messinensis.</title>
        <authorList>
            <person name="Kozyavkin S.A."/>
            <person name="Slesarev A.I."/>
            <person name="Golyshin P.N."/>
            <person name="Korzhenkov A."/>
            <person name="Golyshina O.N."/>
            <person name="Toshchakov S.V."/>
        </authorList>
    </citation>
    <scope>NUCLEOTIDE SEQUENCE [LARGE SCALE GENOMIC DNA]</scope>
    <source>
        <strain evidence="2 3">ME102</strain>
    </source>
</reference>
<organism evidence="2 3">
    <name type="scientific">Oleiphilus messinensis</name>
    <dbReference type="NCBI Taxonomy" id="141451"/>
    <lineage>
        <taxon>Bacteria</taxon>
        <taxon>Pseudomonadati</taxon>
        <taxon>Pseudomonadota</taxon>
        <taxon>Gammaproteobacteria</taxon>
        <taxon>Oceanospirillales</taxon>
        <taxon>Oleiphilaceae</taxon>
        <taxon>Oleiphilus</taxon>
    </lineage>
</organism>
<keyword evidence="3" id="KW-1185">Reference proteome</keyword>
<gene>
    <name evidence="2" type="ORF">OLMES_1171</name>
</gene>
<evidence type="ECO:0000313" key="3">
    <source>
        <dbReference type="Proteomes" id="UP000196027"/>
    </source>
</evidence>
<dbReference type="Proteomes" id="UP000196027">
    <property type="component" value="Chromosome"/>
</dbReference>
<feature type="region of interest" description="Disordered" evidence="1">
    <location>
        <begin position="25"/>
        <end position="45"/>
    </location>
</feature>
<dbReference type="KEGG" id="ome:OLMES_1171"/>
<proteinExistence type="predicted"/>
<name>A0A1Y0I6V5_9GAMM</name>
<sequence>MQETETKADQRSKECWTTPKLVSLDDLETKGGVGIPNDGLSSTPS</sequence>
<dbReference type="AlphaFoldDB" id="A0A1Y0I6V5"/>
<protein>
    <submittedName>
        <fullName evidence="2">Uncharacterized protein</fullName>
    </submittedName>
</protein>